<dbReference type="PANTHER" id="PTHR35889">
    <property type="entry name" value="CYCLOINULO-OLIGOSACCHARIDE FRUCTANOTRANSFERASE-RELATED"/>
    <property type="match status" value="1"/>
</dbReference>
<accession>A0A090WWP1</accession>
<reference evidence="2" key="1">
    <citation type="journal article" date="2014" name="Genome Announc.">
        <title>Draft Genome Sequences of Marine Flavobacterium Algibacter lectus Strains SS8 and NR4.</title>
        <authorList>
            <person name="Takatani N."/>
            <person name="Nakanishi M."/>
            <person name="Meirelles P."/>
            <person name="Mino S."/>
            <person name="Suda W."/>
            <person name="Oshima K."/>
            <person name="Hattori M."/>
            <person name="Ohkuma M."/>
            <person name="Hosokawa M."/>
            <person name="Miyashita K."/>
            <person name="Thompson F.L."/>
            <person name="Niwa A."/>
            <person name="Sawabe T."/>
            <person name="Sawabe T."/>
        </authorList>
    </citation>
    <scope>NUCLEOTIDE SEQUENCE [LARGE SCALE GENOMIC DNA]</scope>
    <source>
        <strain evidence="2">JCM 19274</strain>
    </source>
</reference>
<dbReference type="InterPro" id="IPR022655">
    <property type="entry name" value="DUF1553"/>
</dbReference>
<sequence>MLRDNALYASGLLNTKIGGGESVRPYQPKGLWKVNGDTYVQDGEEGLYRRSMYTIWKRTVPNPTISIFDAPTRDLCTTRRQKTNTPLQALVILNDPTYIEASRVLGKQITEADDLKTGITSAFKRLTGRQISNEELDLLTALQKEEFKKFDANLEKAKGWLQTGAFEIAETDNKALIAANAVVASTIMNADASITKR</sequence>
<comment type="caution">
    <text evidence="2">The sequence shown here is derived from an EMBL/GenBank/DDBJ whole genome shotgun (WGS) entry which is preliminary data.</text>
</comment>
<dbReference type="Proteomes" id="UP000029643">
    <property type="component" value="Unassembled WGS sequence"/>
</dbReference>
<dbReference type="PANTHER" id="PTHR35889:SF3">
    <property type="entry name" value="F-BOX DOMAIN-CONTAINING PROTEIN"/>
    <property type="match status" value="1"/>
</dbReference>
<name>A0A090WWP1_9FLAO</name>
<evidence type="ECO:0000313" key="3">
    <source>
        <dbReference type="Proteomes" id="UP000029643"/>
    </source>
</evidence>
<feature type="domain" description="DUF1553" evidence="1">
    <location>
        <begin position="1"/>
        <end position="141"/>
    </location>
</feature>
<protein>
    <recommendedName>
        <fullName evidence="1">DUF1553 domain-containing protein</fullName>
    </recommendedName>
</protein>
<evidence type="ECO:0000259" key="1">
    <source>
        <dbReference type="Pfam" id="PF07587"/>
    </source>
</evidence>
<evidence type="ECO:0000313" key="2">
    <source>
        <dbReference type="EMBL" id="GAL80678.1"/>
    </source>
</evidence>
<organism evidence="2 3">
    <name type="scientific">Algibacter lectus</name>
    <dbReference type="NCBI Taxonomy" id="221126"/>
    <lineage>
        <taxon>Bacteria</taxon>
        <taxon>Pseudomonadati</taxon>
        <taxon>Bacteroidota</taxon>
        <taxon>Flavobacteriia</taxon>
        <taxon>Flavobacteriales</taxon>
        <taxon>Flavobacteriaceae</taxon>
        <taxon>Algibacter</taxon>
    </lineage>
</organism>
<gene>
    <name evidence="2" type="ORF">JCM19274_1304</name>
</gene>
<dbReference type="AlphaFoldDB" id="A0A090WWP1"/>
<dbReference type="Pfam" id="PF07587">
    <property type="entry name" value="PSD1"/>
    <property type="match status" value="1"/>
</dbReference>
<proteinExistence type="predicted"/>
<dbReference type="EMBL" id="BBNU01000011">
    <property type="protein sequence ID" value="GAL80678.1"/>
    <property type="molecule type" value="Genomic_DNA"/>
</dbReference>